<feature type="domain" description="AAA+ ATPase" evidence="1">
    <location>
        <begin position="22"/>
        <end position="262"/>
    </location>
</feature>
<dbReference type="EMBL" id="JAFMYV010000003">
    <property type="protein sequence ID" value="MBO0936469.1"/>
    <property type="molecule type" value="Genomic_DNA"/>
</dbReference>
<accession>A0A939GCL3</accession>
<dbReference type="InterPro" id="IPR003593">
    <property type="entry name" value="AAA+_ATPase"/>
</dbReference>
<organism evidence="2 3">
    <name type="scientific">Fibrella rubiginis</name>
    <dbReference type="NCBI Taxonomy" id="2817060"/>
    <lineage>
        <taxon>Bacteria</taxon>
        <taxon>Pseudomonadati</taxon>
        <taxon>Bacteroidota</taxon>
        <taxon>Cytophagia</taxon>
        <taxon>Cytophagales</taxon>
        <taxon>Spirosomataceae</taxon>
        <taxon>Fibrella</taxon>
    </lineage>
</organism>
<evidence type="ECO:0000313" key="2">
    <source>
        <dbReference type="EMBL" id="MBO0936469.1"/>
    </source>
</evidence>
<dbReference type="Pfam" id="PF13304">
    <property type="entry name" value="AAA_21"/>
    <property type="match status" value="1"/>
</dbReference>
<dbReference type="SUPFAM" id="SSF52540">
    <property type="entry name" value="P-loop containing nucleoside triphosphate hydrolases"/>
    <property type="match status" value="1"/>
</dbReference>
<dbReference type="InterPro" id="IPR003959">
    <property type="entry name" value="ATPase_AAA_core"/>
</dbReference>
<proteinExistence type="predicted"/>
<sequence length="543" mass="60449">MPAIINFSVPTLQGDKSFEIETGSSLLIVGANGSGKTRLAAHIENALGLNAHRISAHRALSLNPSIAKINLSQAMQGLRIGMTDISEEHSLMNRPGQRWRSNQATSLLNDYDYLVQALFAEQSITALETHKRNREGYTERAKETNFEKLKSIWEALIPHRTLLITGDNITVSGVGVEVPYKAGDMSDGERAVFYLIGQTLCAKENSLLIFDEPELHIHRAIMSKLWDALEASRSDCAFILISHDLEFVASRTGQKYVIRDYNPTNIHTPIWTIDEVPQTGFTEEITTKILGSRKPILFVEGATSSLDYAIYRNCYSQWTVIPRNSCEEVIHAVVTMRNNASLTRVTCAGLVDADDYEQSEIDALNTLGIRVLPVSEIENLFLLPSIAKAVGTHEGYVGHDLNCRVEALNDAIIVQVQKPGNIEAKVAQYCRRRIDRILKKIDLSKAISVADIVTKYAKETSSLDVQAIANKRRSDIQECIDSKNIPKLLSLYDDKGLVALVAQHMKATRKNDFESWFIRALGNNSVPGLVEQFKITLPVIYPS</sequence>
<evidence type="ECO:0000313" key="3">
    <source>
        <dbReference type="Proteomes" id="UP000664034"/>
    </source>
</evidence>
<evidence type="ECO:0000259" key="1">
    <source>
        <dbReference type="SMART" id="SM00382"/>
    </source>
</evidence>
<comment type="caution">
    <text evidence="2">The sequence shown here is derived from an EMBL/GenBank/DDBJ whole genome shotgun (WGS) entry which is preliminary data.</text>
</comment>
<dbReference type="AlphaFoldDB" id="A0A939GCL3"/>
<keyword evidence="3" id="KW-1185">Reference proteome</keyword>
<reference evidence="2" key="1">
    <citation type="submission" date="2021-03" db="EMBL/GenBank/DDBJ databases">
        <title>Fibrella sp. HMF5335 genome sequencing and assembly.</title>
        <authorList>
            <person name="Kang H."/>
            <person name="Kim H."/>
            <person name="Bae S."/>
            <person name="Joh K."/>
        </authorList>
    </citation>
    <scope>NUCLEOTIDE SEQUENCE</scope>
    <source>
        <strain evidence="2">HMF5335</strain>
    </source>
</reference>
<dbReference type="SMART" id="SM00382">
    <property type="entry name" value="AAA"/>
    <property type="match status" value="1"/>
</dbReference>
<dbReference type="PANTHER" id="PTHR32182">
    <property type="entry name" value="DNA REPLICATION AND REPAIR PROTEIN RECF"/>
    <property type="match status" value="1"/>
</dbReference>
<dbReference type="PANTHER" id="PTHR32182:SF22">
    <property type="entry name" value="ATP-DEPENDENT ENDONUCLEASE, OLD FAMILY-RELATED"/>
    <property type="match status" value="1"/>
</dbReference>
<dbReference type="GO" id="GO:0016887">
    <property type="term" value="F:ATP hydrolysis activity"/>
    <property type="evidence" value="ECO:0007669"/>
    <property type="project" value="InterPro"/>
</dbReference>
<gene>
    <name evidence="2" type="ORF">J2I47_07925</name>
</gene>
<protein>
    <submittedName>
        <fullName evidence="2">AAA family ATPase</fullName>
    </submittedName>
</protein>
<dbReference type="Gene3D" id="3.40.50.300">
    <property type="entry name" value="P-loop containing nucleotide triphosphate hydrolases"/>
    <property type="match status" value="1"/>
</dbReference>
<dbReference type="InterPro" id="IPR027417">
    <property type="entry name" value="P-loop_NTPase"/>
</dbReference>
<dbReference type="GO" id="GO:0005524">
    <property type="term" value="F:ATP binding"/>
    <property type="evidence" value="ECO:0007669"/>
    <property type="project" value="InterPro"/>
</dbReference>
<dbReference type="RefSeq" id="WP_207364030.1">
    <property type="nucleotide sequence ID" value="NZ_JAFMYV010000003.1"/>
</dbReference>
<dbReference type="Proteomes" id="UP000664034">
    <property type="component" value="Unassembled WGS sequence"/>
</dbReference>
<dbReference type="GO" id="GO:0000731">
    <property type="term" value="P:DNA synthesis involved in DNA repair"/>
    <property type="evidence" value="ECO:0007669"/>
    <property type="project" value="TreeGrafter"/>
</dbReference>
<name>A0A939GCL3_9BACT</name>
<dbReference type="GO" id="GO:0006302">
    <property type="term" value="P:double-strand break repair"/>
    <property type="evidence" value="ECO:0007669"/>
    <property type="project" value="TreeGrafter"/>
</dbReference>